<keyword evidence="4" id="KW-0067">ATP-binding</keyword>
<protein>
    <recommendedName>
        <fullName evidence="1">aspartate kinase</fullName>
        <ecNumber evidence="1">2.7.2.4</ecNumber>
    </recommendedName>
</protein>
<dbReference type="AlphaFoldDB" id="A0A5N5XAU0"/>
<keyword evidence="2" id="KW-0547">Nucleotide-binding</keyword>
<keyword evidence="3" id="KW-0418">Kinase</keyword>
<dbReference type="Proteomes" id="UP000326565">
    <property type="component" value="Unassembled WGS sequence"/>
</dbReference>
<dbReference type="Pfam" id="PF22468">
    <property type="entry name" value="ACT_9"/>
    <property type="match status" value="1"/>
</dbReference>
<keyword evidence="3" id="KW-0808">Transferase</keyword>
<dbReference type="OrthoDB" id="4392005at2759"/>
<keyword evidence="7" id="KW-1185">Reference proteome</keyword>
<evidence type="ECO:0000256" key="1">
    <source>
        <dbReference type="ARBA" id="ARBA00013059"/>
    </source>
</evidence>
<name>A0A5N5XAU0_9EURO</name>
<evidence type="ECO:0000256" key="4">
    <source>
        <dbReference type="ARBA" id="ARBA00022840"/>
    </source>
</evidence>
<dbReference type="SUPFAM" id="SSF55021">
    <property type="entry name" value="ACT-like"/>
    <property type="match status" value="1"/>
</dbReference>
<evidence type="ECO:0000313" key="7">
    <source>
        <dbReference type="Proteomes" id="UP000326565"/>
    </source>
</evidence>
<dbReference type="Gene3D" id="3.30.2130.10">
    <property type="entry name" value="VC0802-like"/>
    <property type="match status" value="1"/>
</dbReference>
<dbReference type="InterPro" id="IPR045865">
    <property type="entry name" value="ACT-like_dom_sf"/>
</dbReference>
<dbReference type="GO" id="GO:0046394">
    <property type="term" value="P:carboxylic acid biosynthetic process"/>
    <property type="evidence" value="ECO:0007669"/>
    <property type="project" value="UniProtKB-ARBA"/>
</dbReference>
<evidence type="ECO:0000313" key="6">
    <source>
        <dbReference type="EMBL" id="KAB8076442.1"/>
    </source>
</evidence>
<dbReference type="CDD" id="cd04868">
    <property type="entry name" value="ACT_AK-like"/>
    <property type="match status" value="1"/>
</dbReference>
<dbReference type="EC" id="2.7.2.4" evidence="1"/>
<proteinExistence type="predicted"/>
<dbReference type="GO" id="GO:0006520">
    <property type="term" value="P:amino acid metabolic process"/>
    <property type="evidence" value="ECO:0007669"/>
    <property type="project" value="UniProtKB-ARBA"/>
</dbReference>
<feature type="domain" description="Aspartokinase ACT" evidence="5">
    <location>
        <begin position="50"/>
        <end position="95"/>
    </location>
</feature>
<dbReference type="InterPro" id="IPR054352">
    <property type="entry name" value="ACT_Aspartokinase"/>
</dbReference>
<reference evidence="6 7" key="1">
    <citation type="submission" date="2019-04" db="EMBL/GenBank/DDBJ databases">
        <title>Friends and foes A comparative genomics study of 23 Aspergillus species from section Flavi.</title>
        <authorList>
            <consortium name="DOE Joint Genome Institute"/>
            <person name="Kjaerbolling I."/>
            <person name="Vesth T."/>
            <person name="Frisvad J.C."/>
            <person name="Nybo J.L."/>
            <person name="Theobald S."/>
            <person name="Kildgaard S."/>
            <person name="Isbrandt T."/>
            <person name="Kuo A."/>
            <person name="Sato A."/>
            <person name="Lyhne E.K."/>
            <person name="Kogle M.E."/>
            <person name="Wiebenga A."/>
            <person name="Kun R.S."/>
            <person name="Lubbers R.J."/>
            <person name="Makela M.R."/>
            <person name="Barry K."/>
            <person name="Chovatia M."/>
            <person name="Clum A."/>
            <person name="Daum C."/>
            <person name="Haridas S."/>
            <person name="He G."/>
            <person name="LaButti K."/>
            <person name="Lipzen A."/>
            <person name="Mondo S."/>
            <person name="Riley R."/>
            <person name="Salamov A."/>
            <person name="Simmons B.A."/>
            <person name="Magnuson J.K."/>
            <person name="Henrissat B."/>
            <person name="Mortensen U.H."/>
            <person name="Larsen T.O."/>
            <person name="Devries R.P."/>
            <person name="Grigoriev I.V."/>
            <person name="Machida M."/>
            <person name="Baker S.E."/>
            <person name="Andersen M.R."/>
        </authorList>
    </citation>
    <scope>NUCLEOTIDE SEQUENCE [LARGE SCALE GENOMIC DNA]</scope>
    <source>
        <strain evidence="6 7">CBS 151.66</strain>
    </source>
</reference>
<dbReference type="EMBL" id="ML732180">
    <property type="protein sequence ID" value="KAB8076442.1"/>
    <property type="molecule type" value="Genomic_DNA"/>
</dbReference>
<gene>
    <name evidence="6" type="ORF">BDV29DRAFT_154618</name>
</gene>
<sequence length="101" mass="11140">MAIETSTASEKSLNKAQVELQAYSRIALLGDMVMLSVHITSKDYSSEMLSPIFSILSACCIPVHLISYAADEPTVYCVISQPDVSQAREALYLNFNQHLAR</sequence>
<accession>A0A5N5XAU0</accession>
<evidence type="ECO:0000259" key="5">
    <source>
        <dbReference type="Pfam" id="PF22468"/>
    </source>
</evidence>
<evidence type="ECO:0000256" key="2">
    <source>
        <dbReference type="ARBA" id="ARBA00022741"/>
    </source>
</evidence>
<organism evidence="6 7">
    <name type="scientific">Aspergillus leporis</name>
    <dbReference type="NCBI Taxonomy" id="41062"/>
    <lineage>
        <taxon>Eukaryota</taxon>
        <taxon>Fungi</taxon>
        <taxon>Dikarya</taxon>
        <taxon>Ascomycota</taxon>
        <taxon>Pezizomycotina</taxon>
        <taxon>Eurotiomycetes</taxon>
        <taxon>Eurotiomycetidae</taxon>
        <taxon>Eurotiales</taxon>
        <taxon>Aspergillaceae</taxon>
        <taxon>Aspergillus</taxon>
        <taxon>Aspergillus subgen. Circumdati</taxon>
    </lineage>
</organism>
<evidence type="ECO:0000256" key="3">
    <source>
        <dbReference type="ARBA" id="ARBA00022777"/>
    </source>
</evidence>